<feature type="transmembrane region" description="Helical" evidence="1">
    <location>
        <begin position="125"/>
        <end position="147"/>
    </location>
</feature>
<reference evidence="2 3" key="1">
    <citation type="submission" date="2020-02" db="EMBL/GenBank/DDBJ databases">
        <title>Sequencing the genomes of 1000 actinobacteria strains.</title>
        <authorList>
            <person name="Klenk H.-P."/>
        </authorList>
    </citation>
    <scope>NUCLEOTIDE SEQUENCE [LARGE SCALE GENOMIC DNA]</scope>
    <source>
        <strain evidence="2 3">DSM 19609</strain>
    </source>
</reference>
<accession>A0ABX0SJI4</accession>
<evidence type="ECO:0008006" key="4">
    <source>
        <dbReference type="Google" id="ProtNLM"/>
    </source>
</evidence>
<dbReference type="Proteomes" id="UP000749311">
    <property type="component" value="Unassembled WGS sequence"/>
</dbReference>
<comment type="caution">
    <text evidence="2">The sequence shown here is derived from an EMBL/GenBank/DDBJ whole genome shotgun (WGS) entry which is preliminary data.</text>
</comment>
<feature type="transmembrane region" description="Helical" evidence="1">
    <location>
        <begin position="98"/>
        <end position="119"/>
    </location>
</feature>
<feature type="transmembrane region" description="Helical" evidence="1">
    <location>
        <begin position="276"/>
        <end position="297"/>
    </location>
</feature>
<evidence type="ECO:0000256" key="1">
    <source>
        <dbReference type="SAM" id="Phobius"/>
    </source>
</evidence>
<gene>
    <name evidence="2" type="ORF">FB473_002771</name>
</gene>
<sequence>MADPVFAVAVCTAGLAAAGLWAATAGMLRPHARLDDAFAVLDGVEPADRVPGGQLVVDDPESRLERVGAWLYCRARLPLPAATARVLMLQGRSIGDYFVNKLVLAVAGLSMPALVAWALRPLTGPVGALPVGAGLVAGIVGWLWPDLQLRNQSSRMRADAQEALNTFFDLVTLERLANLSATQALEAAAQLSDVPVFQRIRAALERARLEQRPPWLDLRQLSADLDLPQIADIADIMRLDDQGAALADVLMARVQELRDAHLAREKAEAHQATERMTLWMSIPVVIFSLAFLIPPLLKIAGQG</sequence>
<protein>
    <recommendedName>
        <fullName evidence="4">Type II secretion system protein GspF domain-containing protein</fullName>
    </recommendedName>
</protein>
<keyword evidence="3" id="KW-1185">Reference proteome</keyword>
<dbReference type="PANTHER" id="PTHR35007">
    <property type="entry name" value="INTEGRAL MEMBRANE PROTEIN-RELATED"/>
    <property type="match status" value="1"/>
</dbReference>
<evidence type="ECO:0000313" key="2">
    <source>
        <dbReference type="EMBL" id="NIH58079.1"/>
    </source>
</evidence>
<organism evidence="2 3">
    <name type="scientific">Brooklawnia cerclae</name>
    <dbReference type="NCBI Taxonomy" id="349934"/>
    <lineage>
        <taxon>Bacteria</taxon>
        <taxon>Bacillati</taxon>
        <taxon>Actinomycetota</taxon>
        <taxon>Actinomycetes</taxon>
        <taxon>Propionibacteriales</taxon>
        <taxon>Propionibacteriaceae</taxon>
        <taxon>Brooklawnia</taxon>
    </lineage>
</organism>
<dbReference type="EMBL" id="JAAMOZ010000002">
    <property type="protein sequence ID" value="NIH58079.1"/>
    <property type="molecule type" value="Genomic_DNA"/>
</dbReference>
<dbReference type="PANTHER" id="PTHR35007:SF1">
    <property type="entry name" value="PILUS ASSEMBLY PROTEIN"/>
    <property type="match status" value="1"/>
</dbReference>
<dbReference type="RefSeq" id="WP_167169759.1">
    <property type="nucleotide sequence ID" value="NZ_BAAAOO010000006.1"/>
</dbReference>
<keyword evidence="1" id="KW-0812">Transmembrane</keyword>
<name>A0ABX0SJI4_9ACTN</name>
<keyword evidence="1" id="KW-0472">Membrane</keyword>
<proteinExistence type="predicted"/>
<evidence type="ECO:0000313" key="3">
    <source>
        <dbReference type="Proteomes" id="UP000749311"/>
    </source>
</evidence>
<feature type="transmembrane region" description="Helical" evidence="1">
    <location>
        <begin position="6"/>
        <end position="28"/>
    </location>
</feature>
<keyword evidence="1" id="KW-1133">Transmembrane helix</keyword>